<dbReference type="AlphaFoldDB" id="A0A199VPX8"/>
<name>A0A199VPX8_ANACO</name>
<dbReference type="PANTHER" id="PTHR33116">
    <property type="entry name" value="REVERSE TRANSCRIPTASE ZINC-BINDING DOMAIN-CONTAINING PROTEIN-RELATED-RELATED"/>
    <property type="match status" value="1"/>
</dbReference>
<accession>A0A199VPX8</accession>
<organism evidence="1 2">
    <name type="scientific">Ananas comosus</name>
    <name type="common">Pineapple</name>
    <name type="synonym">Ananas ananas</name>
    <dbReference type="NCBI Taxonomy" id="4615"/>
    <lineage>
        <taxon>Eukaryota</taxon>
        <taxon>Viridiplantae</taxon>
        <taxon>Streptophyta</taxon>
        <taxon>Embryophyta</taxon>
        <taxon>Tracheophyta</taxon>
        <taxon>Spermatophyta</taxon>
        <taxon>Magnoliopsida</taxon>
        <taxon>Liliopsida</taxon>
        <taxon>Poales</taxon>
        <taxon>Bromeliaceae</taxon>
        <taxon>Bromelioideae</taxon>
        <taxon>Ananas</taxon>
    </lineage>
</organism>
<evidence type="ECO:0008006" key="3">
    <source>
        <dbReference type="Google" id="ProtNLM"/>
    </source>
</evidence>
<proteinExistence type="predicted"/>
<dbReference type="Proteomes" id="UP000092600">
    <property type="component" value="Unassembled WGS sequence"/>
</dbReference>
<sequence length="410" mass="47572">MVAVTPLHFVMKDRTTTIWMRDLTMLIAATVRKLEGGIPQIEPLRTKIPLGTPPKSGITASREELLQFHPALVRWGWSEPLAIFRSAELPLTNQLHFQIFQTNGRRHANIIDVTEDEGRQLTNEEHKRSYFFHKFRQLFGLHDERSQSQEDWSGLYQTSRLLTPDLLTTLFSIEEVNDAVFQLGVDKALGLDGFLLIFFQTFWETIEEDLFKIFIDLQEDWLFPHHKKPYTRRSPLPYLRLLVADCLSRLTYFAWKNDLLHGIGLSEGSKTVLIQYADDTIFFHEPKKSSLRNIRFIWNLFEWASRLKINKGKSELCYLGNIPHKAVRLANILGCKVGSLPICYLGLPLSNKQLRKEDWSKVIGGIDKRIEGWKAKLLPRGGRLILVNSVLTNRPLHYFSIFKAPQWYCP</sequence>
<dbReference type="PANTHER" id="PTHR33116:SF78">
    <property type="entry name" value="OS12G0587133 PROTEIN"/>
    <property type="match status" value="1"/>
</dbReference>
<evidence type="ECO:0000313" key="2">
    <source>
        <dbReference type="Proteomes" id="UP000092600"/>
    </source>
</evidence>
<evidence type="ECO:0000313" key="1">
    <source>
        <dbReference type="EMBL" id="OAY78976.1"/>
    </source>
</evidence>
<gene>
    <name evidence="1" type="ORF">ACMD2_26806</name>
</gene>
<protein>
    <recommendedName>
        <fullName evidence="3">Reverse transcriptase domain-containing protein</fullName>
    </recommendedName>
</protein>
<reference evidence="1 2" key="1">
    <citation type="journal article" date="2016" name="DNA Res.">
        <title>The draft genome of MD-2 pineapple using hybrid error correction of long reads.</title>
        <authorList>
            <person name="Redwan R.M."/>
            <person name="Saidin A."/>
            <person name="Kumar S.V."/>
        </authorList>
    </citation>
    <scope>NUCLEOTIDE SEQUENCE [LARGE SCALE GENOMIC DNA]</scope>
    <source>
        <strain evidence="2">cv. MD2</strain>
        <tissue evidence="1">Leaf</tissue>
    </source>
</reference>
<dbReference type="EMBL" id="LSRQ01001171">
    <property type="protein sequence ID" value="OAY78976.1"/>
    <property type="molecule type" value="Genomic_DNA"/>
</dbReference>
<dbReference type="STRING" id="4615.A0A199VPX8"/>
<comment type="caution">
    <text evidence="1">The sequence shown here is derived from an EMBL/GenBank/DDBJ whole genome shotgun (WGS) entry which is preliminary data.</text>
</comment>